<feature type="domain" description="CBM20" evidence="13">
    <location>
        <begin position="98"/>
        <end position="220"/>
    </location>
</feature>
<evidence type="ECO:0000256" key="3">
    <source>
        <dbReference type="ARBA" id="ARBA00005684"/>
    </source>
</evidence>
<dbReference type="PANTHER" id="PTHR32518">
    <property type="match status" value="1"/>
</dbReference>
<protein>
    <recommendedName>
        <fullName evidence="5">4-alpha-glucanotransferase</fullName>
        <ecNumber evidence="4">2.4.1.25</ecNumber>
    </recommendedName>
    <alternativeName>
        <fullName evidence="10">Amylomaltase</fullName>
    </alternativeName>
    <alternativeName>
        <fullName evidence="11">Disproportionating enzyme</fullName>
    </alternativeName>
</protein>
<evidence type="ECO:0000256" key="10">
    <source>
        <dbReference type="ARBA" id="ARBA00031423"/>
    </source>
</evidence>
<sequence>MKIYFSINFSTNAGDRMFLVLQSSIYGPGETEMTSTAAGEWETAVKASRGEEISFHFIIKCASGLKMHEAGKPRRLIAGHEDIFIHCSWQGYDLSAPLLTSAFTEIFFPHRNETPRLEEMHGHAVIIVTAPAIKPEESILICGENDSLGKWDISRALEMTPCSGARWAASIPLESRTDRLVFKFVSRHRDGGILWEEGDDRVLEAEARHVYEYSSTALRRAMPRFSGTAVPVFSLRTEDGYGIGDFSCMKPMTDWLHDTGQHILQILPVNDTIATFTWSDSYPYNAISSVALNPIYLNPSLVGDISDIPEAGILEQRRKTLNASEFVEFEEAIALKNDYIRLLFKKFSEKTFKCREFEEYRESNKEWLLPYSAFCALRDEYGTADFHKWGEWSEYTDGLANRLFSDERFRGRMLISIFTQYHLHLQLSEAVSYAASKGIAVMGDIPIGISPCSVEAWTMPESFNMGFSAGAPPDYFSKDGQNWGFPTYNWEKMAEDGYSWWKFRLRKMASYFSMYRIDHILGFFRIWEIPRGIISGMYGHFYPALPYSIEELSSHGFRIGDDRLNELFMEDPRAAGTYHPFINGPDTESFKTLDKAGQAAYLQLHDDFFYHRHNSFWKNGAMLKLSELVAATDMTACAEDLGMIPACVPEVLDNLKIATLEIQRMPKTPFTEFADPASYPYLSVCSTGTHDVSTLRGWWEEDRERTQRYYSETLHMEGEAPERCTPEICRAVLAAHLRSPSAFAIFPIQDWLAMSHVQDSAPSPAEEQINNPADSRHHWKYRMPVSIERLDGSDEGKTLAGEIRRLTKESGR</sequence>
<reference evidence="14" key="1">
    <citation type="submission" date="2020-10" db="EMBL/GenBank/DDBJ databases">
        <authorList>
            <person name="Gilroy R."/>
        </authorList>
    </citation>
    <scope>NUCLEOTIDE SEQUENCE</scope>
    <source>
        <strain evidence="14">B1-8020</strain>
    </source>
</reference>
<evidence type="ECO:0000313" key="14">
    <source>
        <dbReference type="EMBL" id="MBO8473353.1"/>
    </source>
</evidence>
<comment type="caution">
    <text evidence="14">The sequence shown here is derived from an EMBL/GenBank/DDBJ whole genome shotgun (WGS) entry which is preliminary data.</text>
</comment>
<evidence type="ECO:0000256" key="7">
    <source>
        <dbReference type="ARBA" id="ARBA00022676"/>
    </source>
</evidence>
<evidence type="ECO:0000256" key="8">
    <source>
        <dbReference type="ARBA" id="ARBA00022679"/>
    </source>
</evidence>
<evidence type="ECO:0000256" key="4">
    <source>
        <dbReference type="ARBA" id="ARBA00012560"/>
    </source>
</evidence>
<dbReference type="InterPro" id="IPR002044">
    <property type="entry name" value="CBM20"/>
</dbReference>
<evidence type="ECO:0000256" key="9">
    <source>
        <dbReference type="ARBA" id="ARBA00023277"/>
    </source>
</evidence>
<evidence type="ECO:0000256" key="11">
    <source>
        <dbReference type="ARBA" id="ARBA00031501"/>
    </source>
</evidence>
<reference evidence="14" key="2">
    <citation type="journal article" date="2021" name="PeerJ">
        <title>Extensive microbial diversity within the chicken gut microbiome revealed by metagenomics and culture.</title>
        <authorList>
            <person name="Gilroy R."/>
            <person name="Ravi A."/>
            <person name="Getino M."/>
            <person name="Pursley I."/>
            <person name="Horton D.L."/>
            <person name="Alikhan N.F."/>
            <person name="Baker D."/>
            <person name="Gharbi K."/>
            <person name="Hall N."/>
            <person name="Watson M."/>
            <person name="Adriaenssens E.M."/>
            <person name="Foster-Nyarko E."/>
            <person name="Jarju S."/>
            <person name="Secka A."/>
            <person name="Antonio M."/>
            <person name="Oren A."/>
            <person name="Chaudhuri R.R."/>
            <person name="La Ragione R."/>
            <person name="Hildebrand F."/>
            <person name="Pallen M.J."/>
        </authorList>
    </citation>
    <scope>NUCLEOTIDE SEQUENCE</scope>
    <source>
        <strain evidence="14">B1-8020</strain>
    </source>
</reference>
<evidence type="ECO:0000256" key="12">
    <source>
        <dbReference type="SAM" id="MobiDB-lite"/>
    </source>
</evidence>
<dbReference type="EMBL" id="JADIMA010000067">
    <property type="protein sequence ID" value="MBO8473353.1"/>
    <property type="molecule type" value="Genomic_DNA"/>
</dbReference>
<dbReference type="AlphaFoldDB" id="A0A9D9IK86"/>
<gene>
    <name evidence="14" type="ORF">IAB81_06950</name>
</gene>
<evidence type="ECO:0000259" key="13">
    <source>
        <dbReference type="PROSITE" id="PS51166"/>
    </source>
</evidence>
<keyword evidence="8" id="KW-0808">Transferase</keyword>
<evidence type="ECO:0000313" key="15">
    <source>
        <dbReference type="Proteomes" id="UP000823604"/>
    </source>
</evidence>
<dbReference type="Proteomes" id="UP000823604">
    <property type="component" value="Unassembled WGS sequence"/>
</dbReference>
<keyword evidence="9" id="KW-0119">Carbohydrate metabolism</keyword>
<dbReference type="SUPFAM" id="SSF51445">
    <property type="entry name" value="(Trans)glycosidases"/>
    <property type="match status" value="1"/>
</dbReference>
<dbReference type="GO" id="GO:0005975">
    <property type="term" value="P:carbohydrate metabolic process"/>
    <property type="evidence" value="ECO:0007669"/>
    <property type="project" value="InterPro"/>
</dbReference>
<evidence type="ECO:0000256" key="6">
    <source>
        <dbReference type="ARBA" id="ARBA00022490"/>
    </source>
</evidence>
<dbReference type="Gene3D" id="2.60.40.10">
    <property type="entry name" value="Immunoglobulins"/>
    <property type="match status" value="1"/>
</dbReference>
<comment type="subcellular location">
    <subcellularLocation>
        <location evidence="2">Cytoplasm</location>
    </subcellularLocation>
</comment>
<dbReference type="InterPro" id="IPR003385">
    <property type="entry name" value="Glyco_hydro_77"/>
</dbReference>
<dbReference type="SMART" id="SM01065">
    <property type="entry name" value="CBM_2"/>
    <property type="match status" value="1"/>
</dbReference>
<keyword evidence="7" id="KW-0328">Glycosyltransferase</keyword>
<comment type="similarity">
    <text evidence="3">Belongs to the disproportionating enzyme family.</text>
</comment>
<dbReference type="InterPro" id="IPR013783">
    <property type="entry name" value="Ig-like_fold"/>
</dbReference>
<dbReference type="GO" id="GO:0004134">
    <property type="term" value="F:4-alpha-glucanotransferase activity"/>
    <property type="evidence" value="ECO:0007669"/>
    <property type="project" value="UniProtKB-EC"/>
</dbReference>
<accession>A0A9D9IK86</accession>
<dbReference type="PROSITE" id="PS51166">
    <property type="entry name" value="CBM20"/>
    <property type="match status" value="1"/>
</dbReference>
<dbReference type="InterPro" id="IPR013784">
    <property type="entry name" value="Carb-bd-like_fold"/>
</dbReference>
<dbReference type="GO" id="GO:0005737">
    <property type="term" value="C:cytoplasm"/>
    <property type="evidence" value="ECO:0007669"/>
    <property type="project" value="UniProtKB-SubCell"/>
</dbReference>
<dbReference type="InterPro" id="IPR017853">
    <property type="entry name" value="GH"/>
</dbReference>
<comment type="catalytic activity">
    <reaction evidence="1">
        <text>Transfers a segment of a (1-&gt;4)-alpha-D-glucan to a new position in an acceptor, which may be glucose or a (1-&gt;4)-alpha-D-glucan.</text>
        <dbReference type="EC" id="2.4.1.25"/>
    </reaction>
</comment>
<dbReference type="Pfam" id="PF00686">
    <property type="entry name" value="CBM_20"/>
    <property type="match status" value="1"/>
</dbReference>
<dbReference type="Pfam" id="PF02446">
    <property type="entry name" value="Glyco_hydro_77"/>
    <property type="match status" value="1"/>
</dbReference>
<keyword evidence="6" id="KW-0963">Cytoplasm</keyword>
<dbReference type="SUPFAM" id="SSF49452">
    <property type="entry name" value="Starch-binding domain-like"/>
    <property type="match status" value="1"/>
</dbReference>
<dbReference type="Gene3D" id="3.20.20.80">
    <property type="entry name" value="Glycosidases"/>
    <property type="match status" value="1"/>
</dbReference>
<dbReference type="GO" id="GO:2001070">
    <property type="term" value="F:starch binding"/>
    <property type="evidence" value="ECO:0007669"/>
    <property type="project" value="InterPro"/>
</dbReference>
<evidence type="ECO:0000256" key="2">
    <source>
        <dbReference type="ARBA" id="ARBA00004496"/>
    </source>
</evidence>
<dbReference type="PANTHER" id="PTHR32518:SF3">
    <property type="entry name" value="4-ALPHA-GLUCANOTRANSFERASE"/>
    <property type="match status" value="1"/>
</dbReference>
<organism evidence="14 15">
    <name type="scientific">Candidatus Merdivivens pullicola</name>
    <dbReference type="NCBI Taxonomy" id="2840872"/>
    <lineage>
        <taxon>Bacteria</taxon>
        <taxon>Pseudomonadati</taxon>
        <taxon>Bacteroidota</taxon>
        <taxon>Bacteroidia</taxon>
        <taxon>Bacteroidales</taxon>
        <taxon>Muribaculaceae</taxon>
        <taxon>Muribaculaceae incertae sedis</taxon>
        <taxon>Candidatus Merdivivens</taxon>
    </lineage>
</organism>
<name>A0A9D9IK86_9BACT</name>
<evidence type="ECO:0000256" key="1">
    <source>
        <dbReference type="ARBA" id="ARBA00000439"/>
    </source>
</evidence>
<feature type="region of interest" description="Disordered" evidence="12">
    <location>
        <begin position="791"/>
        <end position="812"/>
    </location>
</feature>
<proteinExistence type="inferred from homology"/>
<evidence type="ECO:0000256" key="5">
    <source>
        <dbReference type="ARBA" id="ARBA00020295"/>
    </source>
</evidence>
<dbReference type="EC" id="2.4.1.25" evidence="4"/>